<comment type="caution">
    <text evidence="2">The sequence shown here is derived from an EMBL/GenBank/DDBJ whole genome shotgun (WGS) entry which is preliminary data.</text>
</comment>
<dbReference type="Proteomes" id="UP000286415">
    <property type="component" value="Unassembled WGS sequence"/>
</dbReference>
<dbReference type="EMBL" id="NIRI02000077">
    <property type="protein sequence ID" value="KAG5440961.1"/>
    <property type="molecule type" value="Genomic_DNA"/>
</dbReference>
<sequence length="325" mass="36571">WTRQTSDSQAQSTASGGCALYLEIGDQTDKTKWISNLDGHCDTQGIDKPLNSKRNKCLVRIYEEGLSNPKETRLKKPTKEGSTGLRWHVAKWKALKTIEQVEFKGLKALKTFGINYNSGQLKLTLEISNTDTMFCFQKCNLALENDMLIFSAPVKTNFTRQFDHTEDDVSDFDTSGKISNPPNLLDREQSEQHHSGSTLNGSQMDSETPESVNRNTLDDTLANNEDNFASEYSTERRGSPTEVTEEWKQIFHQPAQAQPKDKQPVLTETLSQDNPSFNTEDYEDFPKVDSVQQTPDGSDDHTVASTSSQFVETIKTTPEISKQKN</sequence>
<feature type="compositionally biased region" description="Polar residues" evidence="1">
    <location>
        <begin position="172"/>
        <end position="182"/>
    </location>
</feature>
<proteinExistence type="predicted"/>
<gene>
    <name evidence="2" type="ORF">CSKR_202048</name>
</gene>
<evidence type="ECO:0000313" key="2">
    <source>
        <dbReference type="EMBL" id="KAG5440961.1"/>
    </source>
</evidence>
<feature type="compositionally biased region" description="Basic and acidic residues" evidence="1">
    <location>
        <begin position="185"/>
        <end position="194"/>
    </location>
</feature>
<feature type="compositionally biased region" description="Polar residues" evidence="1">
    <location>
        <begin position="303"/>
        <end position="325"/>
    </location>
</feature>
<feature type="compositionally biased region" description="Polar residues" evidence="1">
    <location>
        <begin position="221"/>
        <end position="232"/>
    </location>
</feature>
<dbReference type="OrthoDB" id="10361520at2759"/>
<evidence type="ECO:0000256" key="1">
    <source>
        <dbReference type="SAM" id="MobiDB-lite"/>
    </source>
</evidence>
<feature type="compositionally biased region" description="Polar residues" evidence="1">
    <location>
        <begin position="195"/>
        <end position="215"/>
    </location>
</feature>
<evidence type="ECO:0000313" key="3">
    <source>
        <dbReference type="Proteomes" id="UP000286415"/>
    </source>
</evidence>
<reference evidence="2 3" key="1">
    <citation type="journal article" date="2018" name="Biotechnol. Adv.">
        <title>Improved genomic resources and new bioinformatic workflow for the carcinogenic parasite Clonorchis sinensis: Biotechnological implications.</title>
        <authorList>
            <person name="Wang D."/>
            <person name="Korhonen P.K."/>
            <person name="Gasser R.B."/>
            <person name="Young N.D."/>
        </authorList>
    </citation>
    <scope>NUCLEOTIDE SEQUENCE [LARGE SCALE GENOMIC DNA]</scope>
    <source>
        <strain evidence="2">Cs-k2</strain>
    </source>
</reference>
<accession>A0A8T1LWY4</accession>
<protein>
    <submittedName>
        <fullName evidence="2">Uncharacterized protein</fullName>
    </submittedName>
</protein>
<name>A0A8T1LWY4_CLOSI</name>
<feature type="compositionally biased region" description="Basic and acidic residues" evidence="1">
    <location>
        <begin position="233"/>
        <end position="249"/>
    </location>
</feature>
<keyword evidence="3" id="KW-1185">Reference proteome</keyword>
<feature type="region of interest" description="Disordered" evidence="1">
    <location>
        <begin position="166"/>
        <end position="325"/>
    </location>
</feature>
<dbReference type="AlphaFoldDB" id="A0A8T1LWY4"/>
<organism evidence="2 3">
    <name type="scientific">Clonorchis sinensis</name>
    <name type="common">Chinese liver fluke</name>
    <dbReference type="NCBI Taxonomy" id="79923"/>
    <lineage>
        <taxon>Eukaryota</taxon>
        <taxon>Metazoa</taxon>
        <taxon>Spiralia</taxon>
        <taxon>Lophotrochozoa</taxon>
        <taxon>Platyhelminthes</taxon>
        <taxon>Trematoda</taxon>
        <taxon>Digenea</taxon>
        <taxon>Opisthorchiida</taxon>
        <taxon>Opisthorchiata</taxon>
        <taxon>Opisthorchiidae</taxon>
        <taxon>Clonorchis</taxon>
    </lineage>
</organism>
<feature type="compositionally biased region" description="Polar residues" evidence="1">
    <location>
        <begin position="266"/>
        <end position="279"/>
    </location>
</feature>
<reference evidence="2 3" key="2">
    <citation type="journal article" date="2021" name="Genomics">
        <title>High-quality reference genome for Clonorchis sinensis.</title>
        <authorList>
            <person name="Young N.D."/>
            <person name="Stroehlein A.J."/>
            <person name="Kinkar L."/>
            <person name="Wang T."/>
            <person name="Sohn W.M."/>
            <person name="Chang B.C.H."/>
            <person name="Kaur P."/>
            <person name="Weisz D."/>
            <person name="Dudchenko O."/>
            <person name="Aiden E.L."/>
            <person name="Korhonen P.K."/>
            <person name="Gasser R.B."/>
        </authorList>
    </citation>
    <scope>NUCLEOTIDE SEQUENCE [LARGE SCALE GENOMIC DNA]</scope>
    <source>
        <strain evidence="2">Cs-k2</strain>
    </source>
</reference>
<feature type="non-terminal residue" evidence="2">
    <location>
        <position position="1"/>
    </location>
</feature>